<evidence type="ECO:0000256" key="1">
    <source>
        <dbReference type="SAM" id="Phobius"/>
    </source>
</evidence>
<dbReference type="Pfam" id="PF13116">
    <property type="entry name" value="YhdP"/>
    <property type="match status" value="1"/>
</dbReference>
<evidence type="ECO:0000313" key="4">
    <source>
        <dbReference type="Proteomes" id="UP000645462"/>
    </source>
</evidence>
<feature type="transmembrane region" description="Helical" evidence="1">
    <location>
        <begin position="22"/>
        <end position="42"/>
    </location>
</feature>
<sequence length="1096" mass="115514">MTEEDQPSETPASPARRSRARWGVAVLLAVLLVVLGSGWALVGRSLSAPDWVRDTVEARLATALPGFEVLFGDVQVRFEPDGRTRVILLDVDVQTAAGSPVAVLSDIEIGLALRDLVRRKVVLRELSVSGAFVTLTRNRAGQLGLALGDVFALDGVAPDIPTLVAQIDRLLMNDRLSQLRTVEANALTLRFEDARVRRGWTVDGGRLRLDRQGDVLRLSGDFALLGGGSTATRLQLDASSTIGQQEVAFGLSLDDMPSQDIATQGPALAWLGALRAPISGALRSSMRADGSLGLLNATLQIGEGVVQPTPDTPPVPFNSARSYFTFDPDRFEISFSELSVDSDLVRAVAEGRATLTGLRDGIPSQMLGQVRFTRLEAAPDALFEEPLSLDRAELDFRLRLDPFELDLGRVWIDDPQVPLRMNGKLRASADAWDYALDGSFGTLTPEALMHVWPLSLAPRTRNWVVTNIQGGLIKRGQFALRAQEGPRPAVYLNAAFEQAQVRYVPSLPVVTQGAGTLTLDDDRLAVRLTRGRITPPQGGAIVIDGSSFVIPDTRQRPSDGQVVLAGEGEIEALLSYLDTEPLGIMRRAGRAVDLLEGRVRFDGTLDLPLRPGVRLADMALDVRGQATQVASDRIIPGRALTARALDVTVTNDRLRVAGQAALSGVPFDGSWTLPIPQPGQPQTGSTVEGTITLSEAAAQSFGVALPDGTISGSGPAALRVDLRPGRAPEFALSSRLTGIGLSLPPLGWSLSQGSAGTFEVAGVLAQPARIDRLVLDAPGLEARGSVTLNGDGSLGTIDLDRVRAGGWLDAPVTLTGRGAGVPPGVRITGGTVDLRNAPFGGGRGGAGAGRVPLTLALDQLQISDKIRLTDFRADLQSGAGLTGSFTASVNGAAPITGEALAQAGSTAFRIRSNDAGRVVREAGILQTVAGGDMTLALVPVPGQPGSYDGSLDVANARLRDAPGIASLLDAISIVGLLDQLEGPGILFTEVEARFRLTPDLLYLTRSSATGPSMGISLDGTYNLGTSSLDLQGVLSPIFFLNGIGSIFTRKGEGLIGFNFNLTGPASQPSVSVNPLSALTPGLFREIFRRPAPVPGE</sequence>
<gene>
    <name evidence="3" type="ORF">GCM10011363_20020</name>
</gene>
<protein>
    <recommendedName>
        <fullName evidence="2">YhdP central domain-containing protein</fullName>
    </recommendedName>
</protein>
<proteinExistence type="predicted"/>
<dbReference type="RefSeq" id="WP_188481907.1">
    <property type="nucleotide sequence ID" value="NZ_BMFC01000004.1"/>
</dbReference>
<dbReference type="EMBL" id="BMFC01000004">
    <property type="protein sequence ID" value="GGC03417.1"/>
    <property type="molecule type" value="Genomic_DNA"/>
</dbReference>
<keyword evidence="4" id="KW-1185">Reference proteome</keyword>
<organism evidence="3 4">
    <name type="scientific">Marivita lacus</name>
    <dbReference type="NCBI Taxonomy" id="1323742"/>
    <lineage>
        <taxon>Bacteria</taxon>
        <taxon>Pseudomonadati</taxon>
        <taxon>Pseudomonadota</taxon>
        <taxon>Alphaproteobacteria</taxon>
        <taxon>Rhodobacterales</taxon>
        <taxon>Roseobacteraceae</taxon>
        <taxon>Marivita</taxon>
    </lineage>
</organism>
<name>A0ABQ1KKW2_9RHOB</name>
<keyword evidence="1" id="KW-1133">Transmembrane helix</keyword>
<comment type="caution">
    <text evidence="3">The sequence shown here is derived from an EMBL/GenBank/DDBJ whole genome shotgun (WGS) entry which is preliminary data.</text>
</comment>
<evidence type="ECO:0000259" key="2">
    <source>
        <dbReference type="Pfam" id="PF13116"/>
    </source>
</evidence>
<reference evidence="4" key="1">
    <citation type="journal article" date="2019" name="Int. J. Syst. Evol. Microbiol.">
        <title>The Global Catalogue of Microorganisms (GCM) 10K type strain sequencing project: providing services to taxonomists for standard genome sequencing and annotation.</title>
        <authorList>
            <consortium name="The Broad Institute Genomics Platform"/>
            <consortium name="The Broad Institute Genome Sequencing Center for Infectious Disease"/>
            <person name="Wu L."/>
            <person name="Ma J."/>
        </authorList>
    </citation>
    <scope>NUCLEOTIDE SEQUENCE [LARGE SCALE GENOMIC DNA]</scope>
    <source>
        <strain evidence="4">CGMCC 1.12478</strain>
    </source>
</reference>
<evidence type="ECO:0000313" key="3">
    <source>
        <dbReference type="EMBL" id="GGC03417.1"/>
    </source>
</evidence>
<dbReference type="Proteomes" id="UP000645462">
    <property type="component" value="Unassembled WGS sequence"/>
</dbReference>
<keyword evidence="1" id="KW-0812">Transmembrane</keyword>
<accession>A0ABQ1KKW2</accession>
<feature type="domain" description="YhdP central" evidence="2">
    <location>
        <begin position="376"/>
        <end position="751"/>
    </location>
</feature>
<dbReference type="InterPro" id="IPR025263">
    <property type="entry name" value="YhdP_central"/>
</dbReference>
<keyword evidence="1" id="KW-0472">Membrane</keyword>